<organism evidence="1 2">
    <name type="scientific">Adiantum capillus-veneris</name>
    <name type="common">Maidenhair fern</name>
    <dbReference type="NCBI Taxonomy" id="13818"/>
    <lineage>
        <taxon>Eukaryota</taxon>
        <taxon>Viridiplantae</taxon>
        <taxon>Streptophyta</taxon>
        <taxon>Embryophyta</taxon>
        <taxon>Tracheophyta</taxon>
        <taxon>Polypodiopsida</taxon>
        <taxon>Polypodiidae</taxon>
        <taxon>Polypodiales</taxon>
        <taxon>Pteridineae</taxon>
        <taxon>Pteridaceae</taxon>
        <taxon>Vittarioideae</taxon>
        <taxon>Adiantum</taxon>
    </lineage>
</organism>
<dbReference type="Proteomes" id="UP000886520">
    <property type="component" value="Chromosome 4"/>
</dbReference>
<evidence type="ECO:0000313" key="2">
    <source>
        <dbReference type="Proteomes" id="UP000886520"/>
    </source>
</evidence>
<accession>A0A9D4V6R5</accession>
<evidence type="ECO:0000313" key="1">
    <source>
        <dbReference type="EMBL" id="KAI5080584.1"/>
    </source>
</evidence>
<name>A0A9D4V6R5_ADICA</name>
<sequence length="61" mass="6771">MKKAKSKPNQALETILKLSDQACYVKNNAVYEVLDKKGAPDVAMLHVGNYGDQYGWSLTIL</sequence>
<proteinExistence type="predicted"/>
<dbReference type="AlphaFoldDB" id="A0A9D4V6R5"/>
<gene>
    <name evidence="1" type="ORF">GOP47_0003767</name>
</gene>
<keyword evidence="2" id="KW-1185">Reference proteome</keyword>
<protein>
    <submittedName>
        <fullName evidence="1">Uncharacterized protein</fullName>
    </submittedName>
</protein>
<dbReference type="EMBL" id="JABFUD020000004">
    <property type="protein sequence ID" value="KAI5080584.1"/>
    <property type="molecule type" value="Genomic_DNA"/>
</dbReference>
<dbReference type="OrthoDB" id="2008697at2759"/>
<reference evidence="1" key="1">
    <citation type="submission" date="2021-01" db="EMBL/GenBank/DDBJ databases">
        <title>Adiantum capillus-veneris genome.</title>
        <authorList>
            <person name="Fang Y."/>
            <person name="Liao Q."/>
        </authorList>
    </citation>
    <scope>NUCLEOTIDE SEQUENCE</scope>
    <source>
        <strain evidence="1">H3</strain>
        <tissue evidence="1">Leaf</tissue>
    </source>
</reference>
<comment type="caution">
    <text evidence="1">The sequence shown here is derived from an EMBL/GenBank/DDBJ whole genome shotgun (WGS) entry which is preliminary data.</text>
</comment>